<protein>
    <submittedName>
        <fullName evidence="10">Uncharacterized protein</fullName>
    </submittedName>
</protein>
<evidence type="ECO:0000256" key="9">
    <source>
        <dbReference type="SAM" id="MobiDB-lite"/>
    </source>
</evidence>
<keyword evidence="8" id="KW-0966">Cell projection</keyword>
<evidence type="ECO:0000313" key="11">
    <source>
        <dbReference type="Proteomes" id="UP000034805"/>
    </source>
</evidence>
<keyword evidence="6" id="KW-0969">Cilium</keyword>
<dbReference type="Gene3D" id="2.20.110.10">
    <property type="entry name" value="Histone H3 K4-specific methyltransferase SET7/9 N-terminal domain"/>
    <property type="match status" value="4"/>
</dbReference>
<keyword evidence="3" id="KW-0963">Cytoplasm</keyword>
<evidence type="ECO:0000256" key="2">
    <source>
        <dbReference type="ARBA" id="ARBA00004430"/>
    </source>
</evidence>
<comment type="caution">
    <text evidence="10">The sequence shown here is derived from an EMBL/GenBank/DDBJ whole genome shotgun (WGS) entry which is preliminary data.</text>
</comment>
<sequence>MVQEGRKTGDEKPAAEASSRKLPANRSVDAAGDVVAPERPLSAARTGPRARSASASSSALRPRRRVPGHRAAARNGGRRRSEEPDDLRSIIVLRLSSGAFSKGNMHGHGVYSWVDGIRYEGQFIFNVPMGHGTYTWPDGSFYEGEVVSGIRHGVGTYRCGTKDVFYRGQWQRGKRQGKGIIYYNKEMTSWYEGDWVNNIKDGWGVRCYPSGNVYEGQWRNNARHGEGTMKWLALGQRYAGQWEEGVQQGRGTHAWFLRRVPGSQYALRNEYAGDFAQGVRHGQGRFCYASGAVYSGGWRSDKKHGQMEFAVLRHIAELRTAYNFYSSLGNEESPDNTFLLTRLQLWRLLKDCQVQRHGITLVRVDRLLQGKCATLANCGFYPDYGLTVGPSYSVLSPRDVRCGVLPCFSSEEGSPEEVHSPFGTLLFRRFLSCLVILAYRIYHRDVQSCNNVLVGCFSKIMRNNILPNATNVKGVFFSHPVRTAVAANYVKRCWEIYKALCRLHSDPPRDRTMTMRHFVWMLKDLDLFDNELTIGKVVEILCFESPAMEEVSLCSLDLEANELPGVLRGLAMLRRGEDQFSRDPS</sequence>
<keyword evidence="7" id="KW-0206">Cytoskeleton</keyword>
<dbReference type="PANTHER" id="PTHR46613:SF1">
    <property type="entry name" value="RADIAL SPOKE HEAD 10 HOMOLOG B-RELATED"/>
    <property type="match status" value="1"/>
</dbReference>
<dbReference type="EMBL" id="JARO02006282">
    <property type="protein sequence ID" value="KPP65479.1"/>
    <property type="molecule type" value="Genomic_DNA"/>
</dbReference>
<accession>A0A0P7WP56</accession>
<evidence type="ECO:0000256" key="3">
    <source>
        <dbReference type="ARBA" id="ARBA00022490"/>
    </source>
</evidence>
<dbReference type="SMART" id="SM00698">
    <property type="entry name" value="MORN"/>
    <property type="match status" value="9"/>
</dbReference>
<feature type="compositionally biased region" description="Basic residues" evidence="9">
    <location>
        <begin position="61"/>
        <end position="78"/>
    </location>
</feature>
<keyword evidence="4" id="KW-0677">Repeat</keyword>
<evidence type="ECO:0000256" key="1">
    <source>
        <dbReference type="ARBA" id="ARBA00004230"/>
    </source>
</evidence>
<evidence type="ECO:0000256" key="8">
    <source>
        <dbReference type="ARBA" id="ARBA00023273"/>
    </source>
</evidence>
<evidence type="ECO:0000313" key="10">
    <source>
        <dbReference type="EMBL" id="KPP65479.1"/>
    </source>
</evidence>
<evidence type="ECO:0000256" key="5">
    <source>
        <dbReference type="ARBA" id="ARBA00022846"/>
    </source>
</evidence>
<evidence type="ECO:0000256" key="6">
    <source>
        <dbReference type="ARBA" id="ARBA00023069"/>
    </source>
</evidence>
<comment type="subcellular location">
    <subcellularLocation>
        <location evidence="1">Cell projection</location>
        <location evidence="1">Cilium</location>
        <location evidence="1">Flagellum</location>
    </subcellularLocation>
    <subcellularLocation>
        <location evidence="2">Cytoplasm</location>
        <location evidence="2">Cytoskeleton</location>
        <location evidence="2">Cilium axoneme</location>
    </subcellularLocation>
</comment>
<name>A0A0P7WP56_SCLFO</name>
<dbReference type="Proteomes" id="UP000034805">
    <property type="component" value="Unassembled WGS sequence"/>
</dbReference>
<gene>
    <name evidence="10" type="ORF">Z043_116098</name>
</gene>
<feature type="compositionally biased region" description="Basic and acidic residues" evidence="9">
    <location>
        <begin position="1"/>
        <end position="14"/>
    </location>
</feature>
<keyword evidence="5" id="KW-0282">Flagellum</keyword>
<evidence type="ECO:0000256" key="7">
    <source>
        <dbReference type="ARBA" id="ARBA00023212"/>
    </source>
</evidence>
<dbReference type="GO" id="GO:0005930">
    <property type="term" value="C:axoneme"/>
    <property type="evidence" value="ECO:0007669"/>
    <property type="project" value="UniProtKB-SubCell"/>
</dbReference>
<dbReference type="Pfam" id="PF02493">
    <property type="entry name" value="MORN"/>
    <property type="match status" value="9"/>
</dbReference>
<proteinExistence type="predicted"/>
<dbReference type="SUPFAM" id="SSF82185">
    <property type="entry name" value="Histone H3 K4-specific methyltransferase SET7/9 N-terminal domain"/>
    <property type="match status" value="3"/>
</dbReference>
<reference evidence="10 11" key="1">
    <citation type="submission" date="2015-08" db="EMBL/GenBank/DDBJ databases">
        <title>The genome of the Asian arowana (Scleropages formosus).</title>
        <authorList>
            <person name="Tan M.H."/>
            <person name="Gan H.M."/>
            <person name="Croft L.J."/>
            <person name="Austin C.M."/>
        </authorList>
    </citation>
    <scope>NUCLEOTIDE SEQUENCE [LARGE SCALE GENOMIC DNA]</scope>
    <source>
        <strain evidence="10">Aro1</strain>
    </source>
</reference>
<feature type="region of interest" description="Disordered" evidence="9">
    <location>
        <begin position="1"/>
        <end position="84"/>
    </location>
</feature>
<dbReference type="GO" id="GO:0031514">
    <property type="term" value="C:motile cilium"/>
    <property type="evidence" value="ECO:0007669"/>
    <property type="project" value="UniProtKB-SubCell"/>
</dbReference>
<organism evidence="10 11">
    <name type="scientific">Scleropages formosus</name>
    <name type="common">Asian bonytongue</name>
    <name type="synonym">Osteoglossum formosum</name>
    <dbReference type="NCBI Taxonomy" id="113540"/>
    <lineage>
        <taxon>Eukaryota</taxon>
        <taxon>Metazoa</taxon>
        <taxon>Chordata</taxon>
        <taxon>Craniata</taxon>
        <taxon>Vertebrata</taxon>
        <taxon>Euteleostomi</taxon>
        <taxon>Actinopterygii</taxon>
        <taxon>Neopterygii</taxon>
        <taxon>Teleostei</taxon>
        <taxon>Osteoglossocephala</taxon>
        <taxon>Osteoglossomorpha</taxon>
        <taxon>Osteoglossiformes</taxon>
        <taxon>Osteoglossidae</taxon>
        <taxon>Scleropages</taxon>
    </lineage>
</organism>
<feature type="compositionally biased region" description="Low complexity" evidence="9">
    <location>
        <begin position="42"/>
        <end position="60"/>
    </location>
</feature>
<dbReference type="PANTHER" id="PTHR46613">
    <property type="entry name" value="RADIAL SPOKE HEAD 10 HOMOLOG B-RELATED"/>
    <property type="match status" value="1"/>
</dbReference>
<dbReference type="InterPro" id="IPR003409">
    <property type="entry name" value="MORN"/>
</dbReference>
<dbReference type="AlphaFoldDB" id="A0A0P7WP56"/>
<evidence type="ECO:0000256" key="4">
    <source>
        <dbReference type="ARBA" id="ARBA00022737"/>
    </source>
</evidence>